<keyword evidence="5 7" id="KW-1133">Transmembrane helix</keyword>
<dbReference type="InterPro" id="IPR049142">
    <property type="entry name" value="MS_channel_1st"/>
</dbReference>
<dbReference type="EMBL" id="FONW01000001">
    <property type="protein sequence ID" value="SFE38949.1"/>
    <property type="molecule type" value="Genomic_DNA"/>
</dbReference>
<dbReference type="SUPFAM" id="SSF50182">
    <property type="entry name" value="Sm-like ribonucleoproteins"/>
    <property type="match status" value="1"/>
</dbReference>
<evidence type="ECO:0000256" key="4">
    <source>
        <dbReference type="ARBA" id="ARBA00022692"/>
    </source>
</evidence>
<evidence type="ECO:0000313" key="11">
    <source>
        <dbReference type="EMBL" id="SFE38949.1"/>
    </source>
</evidence>
<keyword evidence="3" id="KW-1003">Cell membrane</keyword>
<dbReference type="InterPro" id="IPR023408">
    <property type="entry name" value="MscS_beta-dom_sf"/>
</dbReference>
<keyword evidence="6 7" id="KW-0472">Membrane</keyword>
<dbReference type="Gene3D" id="3.30.70.100">
    <property type="match status" value="1"/>
</dbReference>
<feature type="transmembrane region" description="Helical" evidence="7">
    <location>
        <begin position="103"/>
        <end position="121"/>
    </location>
</feature>
<dbReference type="Proteomes" id="UP000198964">
    <property type="component" value="Unassembled WGS sequence"/>
</dbReference>
<dbReference type="InterPro" id="IPR006685">
    <property type="entry name" value="MscS_channel_2nd"/>
</dbReference>
<dbReference type="InterPro" id="IPR011066">
    <property type="entry name" value="MscS_channel_C_sf"/>
</dbReference>
<keyword evidence="4 7" id="KW-0812">Transmembrane</keyword>
<evidence type="ECO:0000259" key="9">
    <source>
        <dbReference type="Pfam" id="PF21082"/>
    </source>
</evidence>
<dbReference type="SUPFAM" id="SSF82689">
    <property type="entry name" value="Mechanosensitive channel protein MscS (YggB), C-terminal domain"/>
    <property type="match status" value="1"/>
</dbReference>
<reference evidence="11 12" key="1">
    <citation type="submission" date="2016-10" db="EMBL/GenBank/DDBJ databases">
        <authorList>
            <person name="de Groot N.N."/>
        </authorList>
    </citation>
    <scope>NUCLEOTIDE SEQUENCE [LARGE SCALE GENOMIC DNA]</scope>
    <source>
        <strain evidence="11 12">CGMCC 1.9156</strain>
    </source>
</reference>
<dbReference type="STRING" id="655355.SAMN05216283_10122"/>
<dbReference type="GO" id="GO:0008381">
    <property type="term" value="F:mechanosensitive monoatomic ion channel activity"/>
    <property type="evidence" value="ECO:0007669"/>
    <property type="project" value="InterPro"/>
</dbReference>
<dbReference type="InterPro" id="IPR049278">
    <property type="entry name" value="MS_channel_C"/>
</dbReference>
<gene>
    <name evidence="11" type="ORF">SAMN05216283_10122</name>
</gene>
<feature type="transmembrane region" description="Helical" evidence="7">
    <location>
        <begin position="78"/>
        <end position="97"/>
    </location>
</feature>
<dbReference type="PANTHER" id="PTHR30460:SF0">
    <property type="entry name" value="MODERATE CONDUCTANCE MECHANOSENSITIVE CHANNEL YBIO"/>
    <property type="match status" value="1"/>
</dbReference>
<dbReference type="InterPro" id="IPR010920">
    <property type="entry name" value="LSM_dom_sf"/>
</dbReference>
<dbReference type="PANTHER" id="PTHR30460">
    <property type="entry name" value="MODERATE CONDUCTANCE MECHANOSENSITIVE CHANNEL YBIO"/>
    <property type="match status" value="1"/>
</dbReference>
<evidence type="ECO:0000256" key="5">
    <source>
        <dbReference type="ARBA" id="ARBA00022989"/>
    </source>
</evidence>
<feature type="domain" description="Mechanosensitive ion channel transmembrane helices 2/3" evidence="10">
    <location>
        <begin position="82"/>
        <end position="122"/>
    </location>
</feature>
<protein>
    <submittedName>
        <fullName evidence="11">Small conductance mechanosensitive channel</fullName>
    </submittedName>
</protein>
<feature type="transmembrane region" description="Helical" evidence="7">
    <location>
        <begin position="20"/>
        <end position="39"/>
    </location>
</feature>
<dbReference type="RefSeq" id="WP_093917788.1">
    <property type="nucleotide sequence ID" value="NZ_FONW01000001.1"/>
</dbReference>
<evidence type="ECO:0000256" key="2">
    <source>
        <dbReference type="ARBA" id="ARBA00008017"/>
    </source>
</evidence>
<dbReference type="Gene3D" id="1.10.287.1260">
    <property type="match status" value="1"/>
</dbReference>
<feature type="domain" description="Mechanosensitive ion channel MscS C-terminal" evidence="9">
    <location>
        <begin position="193"/>
        <end position="281"/>
    </location>
</feature>
<organism evidence="11 12">
    <name type="scientific">Sunxiuqinia elliptica</name>
    <dbReference type="NCBI Taxonomy" id="655355"/>
    <lineage>
        <taxon>Bacteria</taxon>
        <taxon>Pseudomonadati</taxon>
        <taxon>Bacteroidota</taxon>
        <taxon>Bacteroidia</taxon>
        <taxon>Marinilabiliales</taxon>
        <taxon>Prolixibacteraceae</taxon>
        <taxon>Sunxiuqinia</taxon>
    </lineage>
</organism>
<evidence type="ECO:0000256" key="1">
    <source>
        <dbReference type="ARBA" id="ARBA00004651"/>
    </source>
</evidence>
<evidence type="ECO:0000259" key="10">
    <source>
        <dbReference type="Pfam" id="PF21088"/>
    </source>
</evidence>
<evidence type="ECO:0000256" key="3">
    <source>
        <dbReference type="ARBA" id="ARBA00022475"/>
    </source>
</evidence>
<dbReference type="Pfam" id="PF21088">
    <property type="entry name" value="MS_channel_1st"/>
    <property type="match status" value="1"/>
</dbReference>
<dbReference type="AlphaFoldDB" id="A0A1I2A5D8"/>
<dbReference type="Pfam" id="PF00924">
    <property type="entry name" value="MS_channel_2nd"/>
    <property type="match status" value="1"/>
</dbReference>
<evidence type="ECO:0000256" key="7">
    <source>
        <dbReference type="SAM" id="Phobius"/>
    </source>
</evidence>
<name>A0A1I2A5D8_9BACT</name>
<dbReference type="GO" id="GO:0005886">
    <property type="term" value="C:plasma membrane"/>
    <property type="evidence" value="ECO:0007669"/>
    <property type="project" value="UniProtKB-SubCell"/>
</dbReference>
<evidence type="ECO:0000259" key="8">
    <source>
        <dbReference type="Pfam" id="PF00924"/>
    </source>
</evidence>
<dbReference type="Pfam" id="PF21082">
    <property type="entry name" value="MS_channel_3rd"/>
    <property type="match status" value="1"/>
</dbReference>
<dbReference type="InterPro" id="IPR011014">
    <property type="entry name" value="MscS_channel_TM-2"/>
</dbReference>
<accession>A0A1I2A5D8</accession>
<dbReference type="SUPFAM" id="SSF82861">
    <property type="entry name" value="Mechanosensitive channel protein MscS (YggB), transmembrane region"/>
    <property type="match status" value="1"/>
</dbReference>
<feature type="domain" description="Mechanosensitive ion channel MscS" evidence="8">
    <location>
        <begin position="124"/>
        <end position="187"/>
    </location>
</feature>
<sequence length="316" mass="35920">MEKLFTDEFWETLIGSITKWLVTELPAILFLIILLVIALRTSSFMIRKLKNVLAKRTVNQTDEPNLEVEKRLNTLMGIVKKGVAIFIWTIFIMIFLKKINIDIAPLIAGAGIVGLAVGFGAQELVRDFITGFFILLENQIRTGDVAIINGTSGLVEKIELRTITLRDLSGTVHVFQNGKINTVSNMTKGWSAIVFDIGVAYKENLDRVMEIMSEVAEDLRQDQKFKSLILEPMEIFGLDSFGDSALVVKGRIKTKPIQQWVVGREYRKRLKEAFDKHKIEIPFPHRTIYWGEEIDPLKLTLRQAEKQAKGQSEQTK</sequence>
<evidence type="ECO:0000313" key="12">
    <source>
        <dbReference type="Proteomes" id="UP000198964"/>
    </source>
</evidence>
<dbReference type="Gene3D" id="2.30.30.60">
    <property type="match status" value="1"/>
</dbReference>
<evidence type="ECO:0000256" key="6">
    <source>
        <dbReference type="ARBA" id="ARBA00023136"/>
    </source>
</evidence>
<keyword evidence="12" id="KW-1185">Reference proteome</keyword>
<proteinExistence type="inferred from homology"/>
<comment type="similarity">
    <text evidence="2">Belongs to the MscS (TC 1.A.23) family.</text>
</comment>
<dbReference type="InterPro" id="IPR045276">
    <property type="entry name" value="YbiO_bact"/>
</dbReference>
<comment type="subcellular location">
    <subcellularLocation>
        <location evidence="1">Cell membrane</location>
        <topology evidence="1">Multi-pass membrane protein</topology>
    </subcellularLocation>
</comment>